<evidence type="ECO:0000256" key="1">
    <source>
        <dbReference type="SAM" id="MobiDB-lite"/>
    </source>
</evidence>
<reference evidence="4" key="1">
    <citation type="journal article" date="2019" name="Int. J. Syst. Evol. Microbiol.">
        <title>The Global Catalogue of Microorganisms (GCM) 10K type strain sequencing project: providing services to taxonomists for standard genome sequencing and annotation.</title>
        <authorList>
            <consortium name="The Broad Institute Genomics Platform"/>
            <consortium name="The Broad Institute Genome Sequencing Center for Infectious Disease"/>
            <person name="Wu L."/>
            <person name="Ma J."/>
        </authorList>
    </citation>
    <scope>NUCLEOTIDE SEQUENCE [LARGE SCALE GENOMIC DNA]</scope>
    <source>
        <strain evidence="4">CCUG 59778</strain>
    </source>
</reference>
<evidence type="ECO:0000313" key="3">
    <source>
        <dbReference type="EMBL" id="MFC5285756.1"/>
    </source>
</evidence>
<keyword evidence="2" id="KW-1133">Transmembrane helix</keyword>
<proteinExistence type="predicted"/>
<dbReference type="RefSeq" id="WP_378242992.1">
    <property type="nucleotide sequence ID" value="NZ_JBHSKF010000001.1"/>
</dbReference>
<feature type="region of interest" description="Disordered" evidence="1">
    <location>
        <begin position="74"/>
        <end position="111"/>
    </location>
</feature>
<keyword evidence="2" id="KW-0812">Transmembrane</keyword>
<comment type="caution">
    <text evidence="3">The sequence shown here is derived from an EMBL/GenBank/DDBJ whole genome shotgun (WGS) entry which is preliminary data.</text>
</comment>
<feature type="compositionally biased region" description="Low complexity" evidence="1">
    <location>
        <begin position="98"/>
        <end position="110"/>
    </location>
</feature>
<dbReference type="EMBL" id="JBHSKF010000001">
    <property type="protein sequence ID" value="MFC5285756.1"/>
    <property type="molecule type" value="Genomic_DNA"/>
</dbReference>
<feature type="compositionally biased region" description="Low complexity" evidence="1">
    <location>
        <begin position="74"/>
        <end position="91"/>
    </location>
</feature>
<evidence type="ECO:0000313" key="4">
    <source>
        <dbReference type="Proteomes" id="UP001596157"/>
    </source>
</evidence>
<gene>
    <name evidence="3" type="ORF">ACFPM7_01715</name>
</gene>
<evidence type="ECO:0000256" key="2">
    <source>
        <dbReference type="SAM" id="Phobius"/>
    </source>
</evidence>
<dbReference type="Proteomes" id="UP001596157">
    <property type="component" value="Unassembled WGS sequence"/>
</dbReference>
<keyword evidence="4" id="KW-1185">Reference proteome</keyword>
<protein>
    <submittedName>
        <fullName evidence="3">Uncharacterized protein</fullName>
    </submittedName>
</protein>
<sequence>MSDEDVRRMLSAAVGGEPPLGLDREAVFAEGRRRLRVRRTATVGGAAVAVVAVVLGMSALSGAQFGLREDVGPAAPAPATTSGSASTTSPLTSPPAVAPEATVTASPPTTDRLGAVLRDAKIPWPRGVAVEGEGKEWFAFDQSGTATFNLVAKDAARRLLTVRVYPGGAPEFVCREGCRIEPAPDRTLVAVRHAKPTEAGGPIAVEVMTMSGTGRDVQVVETAGFGPPWRVEPLLPDDVLVAIATIPGLAGGR</sequence>
<accession>A0ABW0EIC6</accession>
<feature type="transmembrane region" description="Helical" evidence="2">
    <location>
        <begin position="41"/>
        <end position="60"/>
    </location>
</feature>
<organism evidence="3 4">
    <name type="scientific">Actinokineospora guangxiensis</name>
    <dbReference type="NCBI Taxonomy" id="1490288"/>
    <lineage>
        <taxon>Bacteria</taxon>
        <taxon>Bacillati</taxon>
        <taxon>Actinomycetota</taxon>
        <taxon>Actinomycetes</taxon>
        <taxon>Pseudonocardiales</taxon>
        <taxon>Pseudonocardiaceae</taxon>
        <taxon>Actinokineospora</taxon>
    </lineage>
</organism>
<keyword evidence="2" id="KW-0472">Membrane</keyword>
<name>A0ABW0EIC6_9PSEU</name>